<dbReference type="AlphaFoldDB" id="A0A8H3FYU5"/>
<accession>A0A8H3FYU5</accession>
<reference evidence="1" key="1">
    <citation type="submission" date="2021-03" db="EMBL/GenBank/DDBJ databases">
        <authorList>
            <person name="Tagirdzhanova G."/>
        </authorList>
    </citation>
    <scope>NUCLEOTIDE SEQUENCE</scope>
</reference>
<gene>
    <name evidence="1" type="ORF">IMSHALPRED_008050</name>
</gene>
<proteinExistence type="predicted"/>
<evidence type="ECO:0000313" key="1">
    <source>
        <dbReference type="EMBL" id="CAF9929961.1"/>
    </source>
</evidence>
<dbReference type="EMBL" id="CAJPDT010000055">
    <property type="protein sequence ID" value="CAF9929961.1"/>
    <property type="molecule type" value="Genomic_DNA"/>
</dbReference>
<evidence type="ECO:0000313" key="2">
    <source>
        <dbReference type="Proteomes" id="UP000664534"/>
    </source>
</evidence>
<organism evidence="1 2">
    <name type="scientific">Imshaugia aleurites</name>
    <dbReference type="NCBI Taxonomy" id="172621"/>
    <lineage>
        <taxon>Eukaryota</taxon>
        <taxon>Fungi</taxon>
        <taxon>Dikarya</taxon>
        <taxon>Ascomycota</taxon>
        <taxon>Pezizomycotina</taxon>
        <taxon>Lecanoromycetes</taxon>
        <taxon>OSLEUM clade</taxon>
        <taxon>Lecanoromycetidae</taxon>
        <taxon>Lecanorales</taxon>
        <taxon>Lecanorineae</taxon>
        <taxon>Parmeliaceae</taxon>
        <taxon>Imshaugia</taxon>
    </lineage>
</organism>
<name>A0A8H3FYU5_9LECA</name>
<comment type="caution">
    <text evidence="1">The sequence shown here is derived from an EMBL/GenBank/DDBJ whole genome shotgun (WGS) entry which is preliminary data.</text>
</comment>
<dbReference type="Proteomes" id="UP000664534">
    <property type="component" value="Unassembled WGS sequence"/>
</dbReference>
<protein>
    <submittedName>
        <fullName evidence="1">Uncharacterized protein</fullName>
    </submittedName>
</protein>
<keyword evidence="2" id="KW-1185">Reference proteome</keyword>
<sequence length="312" mass="35756">MELISQRTTSAGMSSLEQLPVELFRQVTGYLAFFDKKAVQVTSKQCCSLTGHFICPDVLLWTLHCCRSGIPCHPNSSIMSDILELYALTLDYVRDDTWLDLSQGREARDAHLAFLEEWSSISFFGVSDEYRQHVLSSMDPDTAPRESRFALRHHIISNPYVLQPKWLFSTISPSVVVFEQWTFNTASAEATYEDEIRGISSFYISPILQPYIDKGFPMSSVAHFCLSVVDAKLTDLRSAGKISTMDVGRPFYLWESMRHVSPTVRQLEGEPHFQHQCDPNRLADRNWRDGCIPPKQRDVFRRSRRIFAEDTA</sequence>